<evidence type="ECO:0000313" key="3">
    <source>
        <dbReference type="Proteomes" id="UP000324233"/>
    </source>
</evidence>
<dbReference type="NCBIfam" id="TIGR03067">
    <property type="entry name" value="Planc_TIGR03067"/>
    <property type="match status" value="2"/>
</dbReference>
<evidence type="ECO:0000256" key="1">
    <source>
        <dbReference type="SAM" id="MobiDB-lite"/>
    </source>
</evidence>
<name>A0A5B9VZX9_9BACT</name>
<accession>A0A5B9VZX9</accession>
<reference evidence="2 3" key="1">
    <citation type="submission" date="2019-08" db="EMBL/GenBank/DDBJ databases">
        <title>Deep-cultivation of Planctomycetes and their phenomic and genomic characterization uncovers novel biology.</title>
        <authorList>
            <person name="Wiegand S."/>
            <person name="Jogler M."/>
            <person name="Boedeker C."/>
            <person name="Pinto D."/>
            <person name="Vollmers J."/>
            <person name="Rivas-Marin E."/>
            <person name="Kohn T."/>
            <person name="Peeters S.H."/>
            <person name="Heuer A."/>
            <person name="Rast P."/>
            <person name="Oberbeckmann S."/>
            <person name="Bunk B."/>
            <person name="Jeske O."/>
            <person name="Meyerdierks A."/>
            <person name="Storesund J.E."/>
            <person name="Kallscheuer N."/>
            <person name="Luecker S."/>
            <person name="Lage O.M."/>
            <person name="Pohl T."/>
            <person name="Merkel B.J."/>
            <person name="Hornburger P."/>
            <person name="Mueller R.-W."/>
            <person name="Bruemmer F."/>
            <person name="Labrenz M."/>
            <person name="Spormann A.M."/>
            <person name="Op den Camp H."/>
            <person name="Overmann J."/>
            <person name="Amann R."/>
            <person name="Jetten M.S.M."/>
            <person name="Mascher T."/>
            <person name="Medema M.H."/>
            <person name="Devos D.P."/>
            <person name="Kaster A.-K."/>
            <person name="Ovreas L."/>
            <person name="Rohde M."/>
            <person name="Galperin M.Y."/>
            <person name="Jogler C."/>
        </authorList>
    </citation>
    <scope>NUCLEOTIDE SEQUENCE [LARGE SCALE GENOMIC DNA]</scope>
    <source>
        <strain evidence="2 3">OJF2</strain>
    </source>
</reference>
<sequence>MLLTGIVVLGLGLAPEGDGRATESEVRAAHQMLAGTWKILAVTDNGDSFGPEIVRRKIARDGTLRVTDRLVSHVNPETGETRTVAFTIDPSKFPRRIDLITDDDRTLPGIYKFEDDNLVVCYASREGRPRPVDFESPGGASVTLLRLRLTSGSPASSSAPVISDPPSRAPKLEDRADDDRTPAKTRQAAFSRLGQERKPSQGELTRDRDLLGGTWRVEAIEDDGQSLSADIIQAKIADGGLVRIGVRGISTVSPRDEEKRLWAYRIDPARSPKHIDITTQYDTVLKGIYTFQGDRLLLCIAKSEDQSRPTSFDAPNGSGQMFYKLRMVADSAATQGAPAEPKPQPRVMVRAARTVSRPASQVVAEPAPQPPVDEQARLESQIRGMLIGSWSMADRKGNVVVVFRPDGSFTSTRTYARRRLFEPDVVTSNGIWSYNRGVVSISVYGSNERNLLGHSLVSRIQSIGDDAMVAADNVGQLMTLRKIR</sequence>
<dbReference type="AlphaFoldDB" id="A0A5B9VZX9"/>
<dbReference type="KEGG" id="agv:OJF2_18460"/>
<evidence type="ECO:0008006" key="4">
    <source>
        <dbReference type="Google" id="ProtNLM"/>
    </source>
</evidence>
<feature type="compositionally biased region" description="Basic and acidic residues" evidence="1">
    <location>
        <begin position="194"/>
        <end position="207"/>
    </location>
</feature>
<proteinExistence type="predicted"/>
<evidence type="ECO:0000313" key="2">
    <source>
        <dbReference type="EMBL" id="QEH33345.1"/>
    </source>
</evidence>
<dbReference type="Proteomes" id="UP000324233">
    <property type="component" value="Chromosome"/>
</dbReference>
<organism evidence="2 3">
    <name type="scientific">Aquisphaera giovannonii</name>
    <dbReference type="NCBI Taxonomy" id="406548"/>
    <lineage>
        <taxon>Bacteria</taxon>
        <taxon>Pseudomonadati</taxon>
        <taxon>Planctomycetota</taxon>
        <taxon>Planctomycetia</taxon>
        <taxon>Isosphaerales</taxon>
        <taxon>Isosphaeraceae</taxon>
        <taxon>Aquisphaera</taxon>
    </lineage>
</organism>
<protein>
    <recommendedName>
        <fullName evidence="4">TIGR03067 domain-containing protein</fullName>
    </recommendedName>
</protein>
<dbReference type="OrthoDB" id="292826at2"/>
<keyword evidence="3" id="KW-1185">Reference proteome</keyword>
<dbReference type="EMBL" id="CP042997">
    <property type="protein sequence ID" value="QEH33345.1"/>
    <property type="molecule type" value="Genomic_DNA"/>
</dbReference>
<gene>
    <name evidence="2" type="ORF">OJF2_18460</name>
</gene>
<feature type="compositionally biased region" description="Basic and acidic residues" evidence="1">
    <location>
        <begin position="170"/>
        <end position="182"/>
    </location>
</feature>
<dbReference type="InterPro" id="IPR017504">
    <property type="entry name" value="CHP03067_Planctomycetes"/>
</dbReference>
<feature type="compositionally biased region" description="Polar residues" evidence="1">
    <location>
        <begin position="151"/>
        <end position="160"/>
    </location>
</feature>
<feature type="region of interest" description="Disordered" evidence="1">
    <location>
        <begin position="151"/>
        <end position="207"/>
    </location>
</feature>
<dbReference type="RefSeq" id="WP_148593151.1">
    <property type="nucleotide sequence ID" value="NZ_CP042997.1"/>
</dbReference>